<comment type="caution">
    <text evidence="1">The sequence shown here is derived from an EMBL/GenBank/DDBJ whole genome shotgun (WGS) entry which is preliminary data.</text>
</comment>
<accession>A0A8H4VQE9</accession>
<evidence type="ECO:0000313" key="2">
    <source>
        <dbReference type="Proteomes" id="UP000521872"/>
    </source>
</evidence>
<reference evidence="1 2" key="1">
    <citation type="submission" date="2019-12" db="EMBL/GenBank/DDBJ databases">
        <authorList>
            <person name="Floudas D."/>
            <person name="Bentzer J."/>
            <person name="Ahren D."/>
            <person name="Johansson T."/>
            <person name="Persson P."/>
            <person name="Tunlid A."/>
        </authorList>
    </citation>
    <scope>NUCLEOTIDE SEQUENCE [LARGE SCALE GENOMIC DNA]</scope>
    <source>
        <strain evidence="1 2">CBS 102.39</strain>
    </source>
</reference>
<protein>
    <recommendedName>
        <fullName evidence="3">F-box domain-containing protein</fullName>
    </recommendedName>
</protein>
<organism evidence="1 2">
    <name type="scientific">Agrocybe pediades</name>
    <dbReference type="NCBI Taxonomy" id="84607"/>
    <lineage>
        <taxon>Eukaryota</taxon>
        <taxon>Fungi</taxon>
        <taxon>Dikarya</taxon>
        <taxon>Basidiomycota</taxon>
        <taxon>Agaricomycotina</taxon>
        <taxon>Agaricomycetes</taxon>
        <taxon>Agaricomycetidae</taxon>
        <taxon>Agaricales</taxon>
        <taxon>Agaricineae</taxon>
        <taxon>Strophariaceae</taxon>
        <taxon>Agrocybe</taxon>
    </lineage>
</organism>
<proteinExistence type="predicted"/>
<dbReference type="SUPFAM" id="SSF52047">
    <property type="entry name" value="RNI-like"/>
    <property type="match status" value="1"/>
</dbReference>
<name>A0A8H4VQE9_9AGAR</name>
<gene>
    <name evidence="1" type="ORF">D9613_011629</name>
</gene>
<dbReference type="Gene3D" id="3.80.10.10">
    <property type="entry name" value="Ribonuclease Inhibitor"/>
    <property type="match status" value="1"/>
</dbReference>
<dbReference type="Proteomes" id="UP000521872">
    <property type="component" value="Unassembled WGS sequence"/>
</dbReference>
<dbReference type="EMBL" id="JAACJL010000018">
    <property type="protein sequence ID" value="KAF4618267.1"/>
    <property type="molecule type" value="Genomic_DNA"/>
</dbReference>
<dbReference type="InterPro" id="IPR032675">
    <property type="entry name" value="LRR_dom_sf"/>
</dbReference>
<sequence length="556" mass="61789">MATTSEITVISANGCEGCINTPLNSAARESTEKGKGNDLFSLDPYLSEDPSGELQVIEAEVARVSANLSRLVMRMHALKERVNERNSLFIRLLPPEIVAEIFLFCIPNFHHMDDDDSLSLTQNTSMPLRLGAVCASWRRIAWSAPKLWCSIVFHLASAVKLPAQVVLLDEWLSRAGQLPLSIRMGANEEIVWTNLDGAGMMEVVGKYSLRWCDLDFRLPSTVYKYLPTCDNAANFPFLRSIIFRPPGGQGDRVHRVNLPCTPKLRELSLSCLYLRSVAFQLEFLTHLELESFYVDETLEMLRQSTSLVSFSAKKILGGDDRHPIPEEAIVLPSLENLCLINDKGADLPLFFQKITTPKLRTFSYMSDVLQNLPWADVVSLVKRSSCEIESLSVEKSPITEEQLQLLLSSMPTLTSLVLNMPVVPGTVHAPLTDKVLQAWDAEFALSNKLSCVLPRLKSFAYHGAQGFTWPVLLRVLESRCALPESKDPGQAAGSSKQTMPQHNVSCIEYVNVMLAFETSEESMASARPDPDLLESLENRGVKVVSNATSRVISCSR</sequence>
<keyword evidence="2" id="KW-1185">Reference proteome</keyword>
<dbReference type="Gene3D" id="1.20.1280.50">
    <property type="match status" value="1"/>
</dbReference>
<evidence type="ECO:0000313" key="1">
    <source>
        <dbReference type="EMBL" id="KAF4618267.1"/>
    </source>
</evidence>
<evidence type="ECO:0008006" key="3">
    <source>
        <dbReference type="Google" id="ProtNLM"/>
    </source>
</evidence>
<dbReference type="AlphaFoldDB" id="A0A8H4VQE9"/>